<dbReference type="EMBL" id="PXYL01000003">
    <property type="protein sequence ID" value="PSJ62239.1"/>
    <property type="molecule type" value="Genomic_DNA"/>
</dbReference>
<evidence type="ECO:0000313" key="1">
    <source>
        <dbReference type="EMBL" id="PSJ62239.1"/>
    </source>
</evidence>
<reference evidence="1 2" key="1">
    <citation type="submission" date="2018-03" db="EMBL/GenBank/DDBJ databases">
        <title>The draft genome of Mesorhizobium soli JCM 19897.</title>
        <authorList>
            <person name="Li L."/>
            <person name="Liu L."/>
            <person name="Liang L."/>
            <person name="Wang T."/>
            <person name="Zhang X."/>
        </authorList>
    </citation>
    <scope>NUCLEOTIDE SEQUENCE [LARGE SCALE GENOMIC DNA]</scope>
    <source>
        <strain evidence="1 2">JCM 19897</strain>
    </source>
</reference>
<dbReference type="Proteomes" id="UP000240653">
    <property type="component" value="Unassembled WGS sequence"/>
</dbReference>
<comment type="caution">
    <text evidence="1">The sequence shown here is derived from an EMBL/GenBank/DDBJ whole genome shotgun (WGS) entry which is preliminary data.</text>
</comment>
<proteinExistence type="predicted"/>
<evidence type="ECO:0000313" key="2">
    <source>
        <dbReference type="Proteomes" id="UP000240653"/>
    </source>
</evidence>
<protein>
    <submittedName>
        <fullName evidence="1">Uncharacterized protein</fullName>
    </submittedName>
</protein>
<gene>
    <name evidence="1" type="ORF">C7I85_07985</name>
</gene>
<organism evidence="1 2">
    <name type="scientific">Pseudaminobacter soli</name>
    <name type="common">ex Li et al. 2025</name>
    <dbReference type="NCBI Taxonomy" id="1295366"/>
    <lineage>
        <taxon>Bacteria</taxon>
        <taxon>Pseudomonadati</taxon>
        <taxon>Pseudomonadota</taxon>
        <taxon>Alphaproteobacteria</taxon>
        <taxon>Hyphomicrobiales</taxon>
        <taxon>Phyllobacteriaceae</taxon>
        <taxon>Pseudaminobacter</taxon>
    </lineage>
</organism>
<name>A0A2P7SIB7_9HYPH</name>
<dbReference type="AlphaFoldDB" id="A0A2P7SIB7"/>
<sequence length="74" mass="8351">MTRVPGEADAEDYAGGEKVGEKIRDDFFHPSIFSNGWIGERAEFIHFFLVAGKRAGVQEGYRQRKLSTAWCRSA</sequence>
<accession>A0A2P7SIB7</accession>
<keyword evidence="2" id="KW-1185">Reference proteome</keyword>